<dbReference type="InterPro" id="IPR011992">
    <property type="entry name" value="EF-hand-dom_pair"/>
</dbReference>
<feature type="compositionally biased region" description="Polar residues" evidence="2">
    <location>
        <begin position="230"/>
        <end position="245"/>
    </location>
</feature>
<reference evidence="4" key="1">
    <citation type="submission" date="2018-01" db="EMBL/GenBank/DDBJ databases">
        <authorList>
            <person name="Mao J.F."/>
        </authorList>
    </citation>
    <scope>NUCLEOTIDE SEQUENCE</scope>
    <source>
        <strain evidence="4">Huo1</strain>
        <tissue evidence="4">Leaf</tissue>
    </source>
</reference>
<evidence type="ECO:0000256" key="1">
    <source>
        <dbReference type="ARBA" id="ARBA00022837"/>
    </source>
</evidence>
<dbReference type="PROSITE" id="PS00018">
    <property type="entry name" value="EF_HAND_1"/>
    <property type="match status" value="1"/>
</dbReference>
<name>A0A8X8XZJ2_SALSN</name>
<dbReference type="EMBL" id="PNBA02000005">
    <property type="protein sequence ID" value="KAG6423053.1"/>
    <property type="molecule type" value="Genomic_DNA"/>
</dbReference>
<organism evidence="4">
    <name type="scientific">Salvia splendens</name>
    <name type="common">Scarlet sage</name>
    <dbReference type="NCBI Taxonomy" id="180675"/>
    <lineage>
        <taxon>Eukaryota</taxon>
        <taxon>Viridiplantae</taxon>
        <taxon>Streptophyta</taxon>
        <taxon>Embryophyta</taxon>
        <taxon>Tracheophyta</taxon>
        <taxon>Spermatophyta</taxon>
        <taxon>Magnoliopsida</taxon>
        <taxon>eudicotyledons</taxon>
        <taxon>Gunneridae</taxon>
        <taxon>Pentapetalae</taxon>
        <taxon>asterids</taxon>
        <taxon>lamiids</taxon>
        <taxon>Lamiales</taxon>
        <taxon>Lamiaceae</taxon>
        <taxon>Nepetoideae</taxon>
        <taxon>Mentheae</taxon>
        <taxon>Salviinae</taxon>
        <taxon>Salvia</taxon>
        <taxon>Salvia subgen. Calosphace</taxon>
        <taxon>core Calosphace</taxon>
    </lineage>
</organism>
<protein>
    <recommendedName>
        <fullName evidence="3">EF-hand domain-containing protein</fullName>
    </recommendedName>
</protein>
<evidence type="ECO:0000313" key="4">
    <source>
        <dbReference type="EMBL" id="KAG6423053.1"/>
    </source>
</evidence>
<dbReference type="PROSITE" id="PS50222">
    <property type="entry name" value="EF_HAND_2"/>
    <property type="match status" value="1"/>
</dbReference>
<reference evidence="4" key="2">
    <citation type="submission" date="2020-08" db="EMBL/GenBank/DDBJ databases">
        <title>Plant Genome Project.</title>
        <authorList>
            <person name="Zhang R.-G."/>
        </authorList>
    </citation>
    <scope>NUCLEOTIDE SEQUENCE</scope>
    <source>
        <strain evidence="4">Huo1</strain>
        <tissue evidence="4">Leaf</tissue>
    </source>
</reference>
<dbReference type="Gene3D" id="1.10.238.10">
    <property type="entry name" value="EF-hand"/>
    <property type="match status" value="1"/>
</dbReference>
<dbReference type="SUPFAM" id="SSF47473">
    <property type="entry name" value="EF-hand"/>
    <property type="match status" value="1"/>
</dbReference>
<accession>A0A8X8XZJ2</accession>
<evidence type="ECO:0000313" key="5">
    <source>
        <dbReference type="Proteomes" id="UP000298416"/>
    </source>
</evidence>
<dbReference type="Proteomes" id="UP000298416">
    <property type="component" value="Unassembled WGS sequence"/>
</dbReference>
<dbReference type="InterPro" id="IPR018247">
    <property type="entry name" value="EF_Hand_1_Ca_BS"/>
</dbReference>
<feature type="region of interest" description="Disordered" evidence="2">
    <location>
        <begin position="206"/>
        <end position="296"/>
    </location>
</feature>
<keyword evidence="5" id="KW-1185">Reference proteome</keyword>
<dbReference type="AlphaFoldDB" id="A0A8X8XZJ2"/>
<keyword evidence="1" id="KW-0106">Calcium</keyword>
<feature type="compositionally biased region" description="Polar residues" evidence="2">
    <location>
        <begin position="271"/>
        <end position="290"/>
    </location>
</feature>
<evidence type="ECO:0000259" key="3">
    <source>
        <dbReference type="PROSITE" id="PS50222"/>
    </source>
</evidence>
<proteinExistence type="predicted"/>
<sequence length="371" mass="40245">MSGREEIEKMKTLDAAAAAAVEEVRDIAKSYYDSATPQVKEQAELFFNSMDLDGNREINLVEFLSFMRQQGYYKKMQNNSFFEMLDISGRGTLAFMDVITLYYIIKSGRPFCHSCHRFIPGTFFSCVECFNQLGDSFTVCTSCHLNTNNKYHHKHDGRSALFLDNFTLLQATKPHLPITTTTNQEAAHTEPPDVLLSSTTETQQPLLLMGKGDSVSTSTSTSEKKHANSEAANTGISITAKTQQPLLLGKGDSASTSTSTSKNGDMKSKKSAASVTVTPAKSVAKTSTPSARIKSSHDRNAIVPAIKPVRFSVVREQTQSPPPSQPQSPSPLVNQLPNVTWMKAASVALKALDAMVAIGSIAGAVSACTIM</sequence>
<dbReference type="GO" id="GO:0005509">
    <property type="term" value="F:calcium ion binding"/>
    <property type="evidence" value="ECO:0007669"/>
    <property type="project" value="InterPro"/>
</dbReference>
<feature type="domain" description="EF-hand" evidence="3">
    <location>
        <begin position="38"/>
        <end position="73"/>
    </location>
</feature>
<feature type="compositionally biased region" description="Polar residues" evidence="2">
    <location>
        <begin position="253"/>
        <end position="263"/>
    </location>
</feature>
<evidence type="ECO:0000256" key="2">
    <source>
        <dbReference type="SAM" id="MobiDB-lite"/>
    </source>
</evidence>
<comment type="caution">
    <text evidence="4">The sequence shown here is derived from an EMBL/GenBank/DDBJ whole genome shotgun (WGS) entry which is preliminary data.</text>
</comment>
<gene>
    <name evidence="4" type="ORF">SASPL_113437</name>
</gene>
<dbReference type="InterPro" id="IPR002048">
    <property type="entry name" value="EF_hand_dom"/>
</dbReference>